<feature type="signal peptide" evidence="1">
    <location>
        <begin position="1"/>
        <end position="30"/>
    </location>
</feature>
<dbReference type="Proteomes" id="UP000587508">
    <property type="component" value="Unassembled WGS sequence"/>
</dbReference>
<dbReference type="EMBL" id="CAJDKC010000005">
    <property type="protein sequence ID" value="CAD0362656.1"/>
    <property type="molecule type" value="Genomic_DNA"/>
</dbReference>
<keyword evidence="1" id="KW-0732">Signal</keyword>
<comment type="caution">
    <text evidence="2">The sequence shown here is derived from an EMBL/GenBank/DDBJ whole genome shotgun (WGS) entry which is preliminary data.</text>
</comment>
<evidence type="ECO:0000256" key="1">
    <source>
        <dbReference type="SAM" id="SignalP"/>
    </source>
</evidence>
<organism evidence="2 3">
    <name type="scientific">Xanthomonas hortorum pv. carotae</name>
    <dbReference type="NCBI Taxonomy" id="487904"/>
    <lineage>
        <taxon>Bacteria</taxon>
        <taxon>Pseudomonadati</taxon>
        <taxon>Pseudomonadota</taxon>
        <taxon>Gammaproteobacteria</taxon>
        <taxon>Lysobacterales</taxon>
        <taxon>Lysobacteraceae</taxon>
        <taxon>Xanthomonas</taxon>
    </lineage>
</organism>
<dbReference type="AlphaFoldDB" id="A0A6V7FFX8"/>
<evidence type="ECO:0000313" key="2">
    <source>
        <dbReference type="EMBL" id="CAD0362656.1"/>
    </source>
</evidence>
<feature type="chain" id="PRO_5036394613" description="Secreted protein" evidence="1">
    <location>
        <begin position="31"/>
        <end position="218"/>
    </location>
</feature>
<proteinExistence type="predicted"/>
<protein>
    <recommendedName>
        <fullName evidence="4">Secreted protein</fullName>
    </recommendedName>
</protein>
<evidence type="ECO:0008006" key="4">
    <source>
        <dbReference type="Google" id="ProtNLM"/>
    </source>
</evidence>
<accession>A0A6V7FFX8</accession>
<evidence type="ECO:0000313" key="3">
    <source>
        <dbReference type="Proteomes" id="UP000587508"/>
    </source>
</evidence>
<reference evidence="2 3" key="1">
    <citation type="submission" date="2020-07" db="EMBL/GenBank/DDBJ databases">
        <authorList>
            <person name="Pothier F. J."/>
        </authorList>
    </citation>
    <scope>NUCLEOTIDE SEQUENCE [LARGE SCALE GENOMIC DNA]</scope>
    <source>
        <strain evidence="2 3">CFBP 7900</strain>
    </source>
</reference>
<sequence>MKSKKSEFNRLVLPAWLAAGALVLSGTAQAAAVTPTPTHAPSATAAVPASDIYRPGQKWIVPGEWEFTVDSARVAKVKIPNYGGGSWVPTQVILLTYSYKNIGFDDSANYKDVKDVGPSTLAFSKAHIDVSDANDADNGGAGNYPVRIKLVGDADGQKPGQQMVGAQWPYAFKKKVKAVKVTVSHYDSKLKLHQATFLVPVEGTGPSKPHANKHVHHS</sequence>
<gene>
    <name evidence="2" type="ORF">CFBP7900_38070</name>
</gene>
<dbReference type="EMBL" id="CAJDKC010000005">
    <property type="protein sequence ID" value="CAD0362658.1"/>
    <property type="molecule type" value="Genomic_DNA"/>
</dbReference>
<dbReference type="RefSeq" id="WP_225970134.1">
    <property type="nucleotide sequence ID" value="NZ_CAJDKC010000005.1"/>
</dbReference>
<name>A0A6V7FFX8_9XANT</name>